<dbReference type="OrthoDB" id="1687948at2759"/>
<dbReference type="GO" id="GO:0046872">
    <property type="term" value="F:metal ion binding"/>
    <property type="evidence" value="ECO:0007669"/>
    <property type="project" value="UniProtKB-KW"/>
</dbReference>
<keyword evidence="5" id="KW-1185">Reference proteome</keyword>
<evidence type="ECO:0000256" key="1">
    <source>
        <dbReference type="ARBA" id="ARBA00022723"/>
    </source>
</evidence>
<name>A0A2U1KBN9_ARTAN</name>
<protein>
    <submittedName>
        <fullName evidence="4">Oxoglutarate/iron-dependent dioxygenase</fullName>
    </submittedName>
</protein>
<dbReference type="SUPFAM" id="SSF51197">
    <property type="entry name" value="Clavaminate synthase-like"/>
    <property type="match status" value="1"/>
</dbReference>
<organism evidence="4 5">
    <name type="scientific">Artemisia annua</name>
    <name type="common">Sweet wormwood</name>
    <dbReference type="NCBI Taxonomy" id="35608"/>
    <lineage>
        <taxon>Eukaryota</taxon>
        <taxon>Viridiplantae</taxon>
        <taxon>Streptophyta</taxon>
        <taxon>Embryophyta</taxon>
        <taxon>Tracheophyta</taxon>
        <taxon>Spermatophyta</taxon>
        <taxon>Magnoliopsida</taxon>
        <taxon>eudicotyledons</taxon>
        <taxon>Gunneridae</taxon>
        <taxon>Pentapetalae</taxon>
        <taxon>asterids</taxon>
        <taxon>campanulids</taxon>
        <taxon>Asterales</taxon>
        <taxon>Asteraceae</taxon>
        <taxon>Asteroideae</taxon>
        <taxon>Anthemideae</taxon>
        <taxon>Artemisiinae</taxon>
        <taxon>Artemisia</taxon>
    </lineage>
</organism>
<gene>
    <name evidence="4" type="ORF">CTI12_AA621600</name>
</gene>
<dbReference type="EMBL" id="PKPP01023478">
    <property type="protein sequence ID" value="PWA34182.1"/>
    <property type="molecule type" value="Genomic_DNA"/>
</dbReference>
<dbReference type="GO" id="GO:0051213">
    <property type="term" value="F:dioxygenase activity"/>
    <property type="evidence" value="ECO:0007669"/>
    <property type="project" value="UniProtKB-KW"/>
</dbReference>
<reference evidence="4 5" key="1">
    <citation type="journal article" date="2018" name="Mol. Plant">
        <title>The genome of Artemisia annua provides insight into the evolution of Asteraceae family and artemisinin biosynthesis.</title>
        <authorList>
            <person name="Shen Q."/>
            <person name="Zhang L."/>
            <person name="Liao Z."/>
            <person name="Wang S."/>
            <person name="Yan T."/>
            <person name="Shi P."/>
            <person name="Liu M."/>
            <person name="Fu X."/>
            <person name="Pan Q."/>
            <person name="Wang Y."/>
            <person name="Lv Z."/>
            <person name="Lu X."/>
            <person name="Zhang F."/>
            <person name="Jiang W."/>
            <person name="Ma Y."/>
            <person name="Chen M."/>
            <person name="Hao X."/>
            <person name="Li L."/>
            <person name="Tang Y."/>
            <person name="Lv G."/>
            <person name="Zhou Y."/>
            <person name="Sun X."/>
            <person name="Brodelius P.E."/>
            <person name="Rose J.K.C."/>
            <person name="Tang K."/>
        </authorList>
    </citation>
    <scope>NUCLEOTIDE SEQUENCE [LARGE SCALE GENOMIC DNA]</scope>
    <source>
        <strain evidence="5">cv. Huhao1</strain>
        <tissue evidence="4">Leaf</tissue>
    </source>
</reference>
<evidence type="ECO:0000259" key="3">
    <source>
        <dbReference type="Pfam" id="PF14226"/>
    </source>
</evidence>
<accession>A0A2U1KBN9</accession>
<evidence type="ECO:0000313" key="5">
    <source>
        <dbReference type="Proteomes" id="UP000245207"/>
    </source>
</evidence>
<dbReference type="Proteomes" id="UP000245207">
    <property type="component" value="Unassembled WGS sequence"/>
</dbReference>
<dbReference type="STRING" id="35608.A0A2U1KBN9"/>
<dbReference type="AlphaFoldDB" id="A0A2U1KBN9"/>
<dbReference type="InterPro" id="IPR026992">
    <property type="entry name" value="DIOX_N"/>
</dbReference>
<feature type="domain" description="Non-haem dioxygenase N-terminal" evidence="3">
    <location>
        <begin position="12"/>
        <end position="84"/>
    </location>
</feature>
<keyword evidence="4" id="KW-0223">Dioxygenase</keyword>
<keyword evidence="4" id="KW-0560">Oxidoreductase</keyword>
<dbReference type="Pfam" id="PF14226">
    <property type="entry name" value="DIOX_N"/>
    <property type="match status" value="1"/>
</dbReference>
<keyword evidence="1" id="KW-0479">Metal-binding</keyword>
<evidence type="ECO:0000313" key="4">
    <source>
        <dbReference type="EMBL" id="PWA34182.1"/>
    </source>
</evidence>
<dbReference type="InterPro" id="IPR027443">
    <property type="entry name" value="IPNS-like_sf"/>
</dbReference>
<evidence type="ECO:0000256" key="2">
    <source>
        <dbReference type="ARBA" id="ARBA00023004"/>
    </source>
</evidence>
<keyword evidence="2" id="KW-0408">Iron</keyword>
<proteinExistence type="predicted"/>
<comment type="caution">
    <text evidence="4">The sequence shown here is derived from an EMBL/GenBank/DDBJ whole genome shotgun (WGS) entry which is preliminary data.</text>
</comment>
<dbReference type="Gene3D" id="2.60.120.330">
    <property type="entry name" value="B-lactam Antibiotic, Isopenicillin N Synthase, Chain"/>
    <property type="match status" value="1"/>
</dbReference>
<sequence>MGANSINGDTSIPVIDLQDFPNQSSKLLAACEEWGCFRLLNFNEILPKTLMLEMQAVARSLCDLPEEIKRRNIDHEVPEDGYAAPSPKYPLYEAIGMQDLTSTRGVDLFCSQLDAAPQQRYTYFDSILTLQIQIFTLLVR</sequence>